<reference evidence="2 3" key="1">
    <citation type="submission" date="2020-02" db="EMBL/GenBank/DDBJ databases">
        <title>Comparative genomics of the hypocrealean fungal genus Beauvera.</title>
        <authorList>
            <person name="Showalter D.N."/>
            <person name="Bushley K.E."/>
            <person name="Rehner S.A."/>
        </authorList>
    </citation>
    <scope>NUCLEOTIDE SEQUENCE [LARGE SCALE GENOMIC DNA]</scope>
    <source>
        <strain evidence="2 3">ARSEF4384</strain>
    </source>
</reference>
<evidence type="ECO:0000313" key="2">
    <source>
        <dbReference type="EMBL" id="KAK8143634.1"/>
    </source>
</evidence>
<comment type="caution">
    <text evidence="2">The sequence shown here is derived from an EMBL/GenBank/DDBJ whole genome shotgun (WGS) entry which is preliminary data.</text>
</comment>
<feature type="compositionally biased region" description="Basic and acidic residues" evidence="1">
    <location>
        <begin position="20"/>
        <end position="30"/>
    </location>
</feature>
<dbReference type="Proteomes" id="UP001397290">
    <property type="component" value="Unassembled WGS sequence"/>
</dbReference>
<protein>
    <recommendedName>
        <fullName evidence="4">Cell wall protein</fullName>
    </recommendedName>
</protein>
<sequence length="402" mass="40821">MYQRRNITALDESAPPENNGEERKADRDHMSLGTNRKLAETQQDLACDESTYMLEQLSPAVLRFSLAVLGLAAAVSATAVDAKVGVDADAQVAAGPAAGAKVGAEVNAEVGAGAGAGKTIDAQVSADVDAQVAAISAKYRGGAAVNPGIHAGAGLDPSAGGNLNVTTGAGLRVDADVKAAIAAAVKAARRASSTRPPPESCTGGARLLHAWPAPALDLFASVHANLTAFCAASPVKICRYDAAHEFCQVGLNTVTFVAEAEIGDELEKLDSSAAIDVAGSVSAALKAVSAGLHGLYLEKVEDAVALFNSKAYGLQVLDAEIEAGFITRTQLVLGKGCANHINVGAQVGAQITGLVDGVCILPSVILVVSQAKVLVSVAVEHLLCVVGNVVKTLVATFDCHCK</sequence>
<gene>
    <name evidence="2" type="ORF">G3M48_006955</name>
</gene>
<proteinExistence type="predicted"/>
<evidence type="ECO:0008006" key="4">
    <source>
        <dbReference type="Google" id="ProtNLM"/>
    </source>
</evidence>
<dbReference type="EMBL" id="JAAHCF010000484">
    <property type="protein sequence ID" value="KAK8143634.1"/>
    <property type="molecule type" value="Genomic_DNA"/>
</dbReference>
<evidence type="ECO:0000313" key="3">
    <source>
        <dbReference type="Proteomes" id="UP001397290"/>
    </source>
</evidence>
<dbReference type="AlphaFoldDB" id="A0AAW0RN31"/>
<feature type="region of interest" description="Disordered" evidence="1">
    <location>
        <begin position="1"/>
        <end position="30"/>
    </location>
</feature>
<evidence type="ECO:0000256" key="1">
    <source>
        <dbReference type="SAM" id="MobiDB-lite"/>
    </source>
</evidence>
<name>A0AAW0RN31_9HYPO</name>
<accession>A0AAW0RN31</accession>
<organism evidence="2 3">
    <name type="scientific">Beauveria asiatica</name>
    <dbReference type="NCBI Taxonomy" id="1069075"/>
    <lineage>
        <taxon>Eukaryota</taxon>
        <taxon>Fungi</taxon>
        <taxon>Dikarya</taxon>
        <taxon>Ascomycota</taxon>
        <taxon>Pezizomycotina</taxon>
        <taxon>Sordariomycetes</taxon>
        <taxon>Hypocreomycetidae</taxon>
        <taxon>Hypocreales</taxon>
        <taxon>Cordycipitaceae</taxon>
        <taxon>Beauveria</taxon>
    </lineage>
</organism>
<keyword evidence="3" id="KW-1185">Reference proteome</keyword>